<dbReference type="AlphaFoldDB" id="E2ANW0"/>
<keyword evidence="2" id="KW-1185">Reference proteome</keyword>
<sequence length="199" mass="22480">RVENEIKDLRETEIFLHGRIFKVRHILYFTMIDGKVAQAVTNTASSNNCVICGAKPSEMNNISKLVNRPSNEEALKLGMTSKTTQSIKEETKKRIQNQFKERVGIQVDIVKQGTGTTNDGNTSRRFFGNPTVTAEITQIDEIFIKRLAVILETISCNFTIDAEKFGIYAQKTANLAISLYPWYNMPSTVHKILIHGKEI</sequence>
<organism evidence="2">
    <name type="scientific">Camponotus floridanus</name>
    <name type="common">Florida carpenter ant</name>
    <dbReference type="NCBI Taxonomy" id="104421"/>
    <lineage>
        <taxon>Eukaryota</taxon>
        <taxon>Metazoa</taxon>
        <taxon>Ecdysozoa</taxon>
        <taxon>Arthropoda</taxon>
        <taxon>Hexapoda</taxon>
        <taxon>Insecta</taxon>
        <taxon>Pterygota</taxon>
        <taxon>Neoptera</taxon>
        <taxon>Endopterygota</taxon>
        <taxon>Hymenoptera</taxon>
        <taxon>Apocrita</taxon>
        <taxon>Aculeata</taxon>
        <taxon>Formicoidea</taxon>
        <taxon>Formicidae</taxon>
        <taxon>Formicinae</taxon>
        <taxon>Camponotus</taxon>
    </lineage>
</organism>
<accession>E2ANW0</accession>
<dbReference type="Proteomes" id="UP000000311">
    <property type="component" value="Unassembled WGS sequence"/>
</dbReference>
<evidence type="ECO:0000313" key="1">
    <source>
        <dbReference type="EMBL" id="EFN64879.1"/>
    </source>
</evidence>
<proteinExistence type="predicted"/>
<feature type="non-terminal residue" evidence="1">
    <location>
        <position position="199"/>
    </location>
</feature>
<name>E2ANW0_CAMFO</name>
<reference evidence="1 2" key="1">
    <citation type="journal article" date="2010" name="Science">
        <title>Genomic comparison of the ants Camponotus floridanus and Harpegnathos saltator.</title>
        <authorList>
            <person name="Bonasio R."/>
            <person name="Zhang G."/>
            <person name="Ye C."/>
            <person name="Mutti N.S."/>
            <person name="Fang X."/>
            <person name="Qin N."/>
            <person name="Donahue G."/>
            <person name="Yang P."/>
            <person name="Li Q."/>
            <person name="Li C."/>
            <person name="Zhang P."/>
            <person name="Huang Z."/>
            <person name="Berger S.L."/>
            <person name="Reinberg D."/>
            <person name="Wang J."/>
            <person name="Liebig J."/>
        </authorList>
    </citation>
    <scope>NUCLEOTIDE SEQUENCE [LARGE SCALE GENOMIC DNA]</scope>
    <source>
        <strain evidence="2">C129</strain>
    </source>
</reference>
<dbReference type="EMBL" id="GL441417">
    <property type="protein sequence ID" value="EFN64879.1"/>
    <property type="molecule type" value="Genomic_DNA"/>
</dbReference>
<evidence type="ECO:0000313" key="2">
    <source>
        <dbReference type="Proteomes" id="UP000000311"/>
    </source>
</evidence>
<dbReference type="InParanoid" id="E2ANW0"/>
<protein>
    <submittedName>
        <fullName evidence="1">Uncharacterized protein</fullName>
    </submittedName>
</protein>
<feature type="non-terminal residue" evidence="1">
    <location>
        <position position="1"/>
    </location>
</feature>
<gene>
    <name evidence="1" type="ORF">EAG_09126</name>
</gene>
<dbReference type="OMA" id="ISCNFTI"/>